<dbReference type="OrthoDB" id="6444323at2"/>
<accession>A0A3Q9I6Q4</accession>
<evidence type="ECO:0000313" key="2">
    <source>
        <dbReference type="Proteomes" id="UP000270678"/>
    </source>
</evidence>
<protein>
    <submittedName>
        <fullName evidence="1">Uncharacterized protein</fullName>
    </submittedName>
</protein>
<gene>
    <name evidence="1" type="ORF">EI981_04735</name>
</gene>
<dbReference type="AlphaFoldDB" id="A0A3Q9I6Q4"/>
<name>A0A3Q9I6Q4_9BACL</name>
<proteinExistence type="predicted"/>
<dbReference type="EMBL" id="CP034346">
    <property type="protein sequence ID" value="AZS13825.1"/>
    <property type="molecule type" value="Genomic_DNA"/>
</dbReference>
<sequence length="131" mass="15304">MDELYPEYVTKEAIEGLTKKLNLPKPDMYSQDWEYEVTDSARVAEFMDFYGNNTLNKEEKFALMKIIISSYDEALTEEMANEKIASQIKSYLILDVYIHRNTISYWALLDEVDIEDCFAITPLMREVHAAL</sequence>
<organism evidence="1 2">
    <name type="scientific">Paenibacillus lutimineralis</name>
    <dbReference type="NCBI Taxonomy" id="2707005"/>
    <lineage>
        <taxon>Bacteria</taxon>
        <taxon>Bacillati</taxon>
        <taxon>Bacillota</taxon>
        <taxon>Bacilli</taxon>
        <taxon>Bacillales</taxon>
        <taxon>Paenibacillaceae</taxon>
        <taxon>Paenibacillus</taxon>
    </lineage>
</organism>
<evidence type="ECO:0000313" key="1">
    <source>
        <dbReference type="EMBL" id="AZS13825.1"/>
    </source>
</evidence>
<keyword evidence="2" id="KW-1185">Reference proteome</keyword>
<dbReference type="RefSeq" id="WP_126995877.1">
    <property type="nucleotide sequence ID" value="NZ_CP034346.1"/>
</dbReference>
<dbReference type="Proteomes" id="UP000270678">
    <property type="component" value="Chromosome"/>
</dbReference>
<reference evidence="2" key="1">
    <citation type="submission" date="2018-12" db="EMBL/GenBank/DDBJ databases">
        <title>Complete genome sequence of Paenibacillus sp. MBLB1234.</title>
        <authorList>
            <person name="Nam Y.-D."/>
            <person name="Kang J."/>
            <person name="Chung W.-H."/>
            <person name="Park Y.S."/>
        </authorList>
    </citation>
    <scope>NUCLEOTIDE SEQUENCE [LARGE SCALE GENOMIC DNA]</scope>
    <source>
        <strain evidence="2">MBLB1234</strain>
    </source>
</reference>
<dbReference type="KEGG" id="plut:EI981_04735"/>